<dbReference type="SUPFAM" id="SSF56112">
    <property type="entry name" value="Protein kinase-like (PK-like)"/>
    <property type="match status" value="1"/>
</dbReference>
<dbReference type="PANTHER" id="PTHR40086:SF1">
    <property type="entry name" value="CELL CYCLE REGULATOR CCRZ"/>
    <property type="match status" value="1"/>
</dbReference>
<feature type="domain" description="Aminoglycoside phosphotransferase" evidence="1">
    <location>
        <begin position="31"/>
        <end position="243"/>
    </location>
</feature>
<dbReference type="InterPro" id="IPR002575">
    <property type="entry name" value="Aminoglycoside_PTrfase"/>
</dbReference>
<dbReference type="InterPro" id="IPR011009">
    <property type="entry name" value="Kinase-like_dom_sf"/>
</dbReference>
<dbReference type="PANTHER" id="PTHR40086">
    <property type="entry name" value="PHOSPHOTRANSFERASE YTMP-RELATED"/>
    <property type="match status" value="1"/>
</dbReference>
<dbReference type="InterPro" id="IPR052077">
    <property type="entry name" value="CcrZ_PhaseVar_Mediator"/>
</dbReference>
<dbReference type="Gene3D" id="3.90.1200.10">
    <property type="match status" value="1"/>
</dbReference>
<proteinExistence type="predicted"/>
<dbReference type="EMBL" id="MGEK01000021">
    <property type="protein sequence ID" value="OGL82450.1"/>
    <property type="molecule type" value="Genomic_DNA"/>
</dbReference>
<comment type="caution">
    <text evidence="2">The sequence shown here is derived from an EMBL/GenBank/DDBJ whole genome shotgun (WGS) entry which is preliminary data.</text>
</comment>
<accession>A0A1F7UVZ5</accession>
<sequence>MANIEEKIREYLKGLPLGTLNLSGSGQLVVVRVGGGDYNLNFKISAGDTNFLLRLNVESQSGLENQIEYEYKTLQFLSSHNIAPHPLYLDNSKKLFEQGLLIEEFIKGKTLVFSVEVMKRTARTLAKLHTIPIAQASFFMKWSNPLRQQFEAVNESMRKYRQRKTANHEIIQIGDAFLKSMREKLASLESFFSPKSIIHTDLVPSNFVDDDEDVFLLDWEKARIDDPSYDIAVFFSRLANLWDSPRVLTDEEKTVFLSEYVSITKDETIQDRTEKRLALSTLHGILWAAGRISDVEEGVISEQLGSQNYERYKKIIDIQDLQKFL</sequence>
<dbReference type="Pfam" id="PF01636">
    <property type="entry name" value="APH"/>
    <property type="match status" value="1"/>
</dbReference>
<dbReference type="AlphaFoldDB" id="A0A1F7UVZ5"/>
<dbReference type="Proteomes" id="UP000176846">
    <property type="component" value="Unassembled WGS sequence"/>
</dbReference>
<name>A0A1F7UVZ5_9BACT</name>
<reference evidence="2 3" key="1">
    <citation type="journal article" date="2016" name="Nat. Commun.">
        <title>Thousands of microbial genomes shed light on interconnected biogeochemical processes in an aquifer system.</title>
        <authorList>
            <person name="Anantharaman K."/>
            <person name="Brown C.T."/>
            <person name="Hug L.A."/>
            <person name="Sharon I."/>
            <person name="Castelle C.J."/>
            <person name="Probst A.J."/>
            <person name="Thomas B.C."/>
            <person name="Singh A."/>
            <person name="Wilkins M.J."/>
            <person name="Karaoz U."/>
            <person name="Brodie E.L."/>
            <person name="Williams K.H."/>
            <person name="Hubbard S.S."/>
            <person name="Banfield J.F."/>
        </authorList>
    </citation>
    <scope>NUCLEOTIDE SEQUENCE [LARGE SCALE GENOMIC DNA]</scope>
</reference>
<organism evidence="2 3">
    <name type="scientific">Candidatus Uhrbacteria bacterium RIFCSPLOWO2_01_FULL_47_25</name>
    <dbReference type="NCBI Taxonomy" id="1802402"/>
    <lineage>
        <taxon>Bacteria</taxon>
        <taxon>Candidatus Uhriibacteriota</taxon>
    </lineage>
</organism>
<dbReference type="Gene3D" id="3.30.200.20">
    <property type="entry name" value="Phosphorylase Kinase, domain 1"/>
    <property type="match status" value="1"/>
</dbReference>
<gene>
    <name evidence="2" type="ORF">A2936_01975</name>
</gene>
<evidence type="ECO:0000259" key="1">
    <source>
        <dbReference type="Pfam" id="PF01636"/>
    </source>
</evidence>
<evidence type="ECO:0000313" key="3">
    <source>
        <dbReference type="Proteomes" id="UP000176846"/>
    </source>
</evidence>
<protein>
    <recommendedName>
        <fullName evidence="1">Aminoglycoside phosphotransferase domain-containing protein</fullName>
    </recommendedName>
</protein>
<evidence type="ECO:0000313" key="2">
    <source>
        <dbReference type="EMBL" id="OGL82450.1"/>
    </source>
</evidence>